<feature type="compositionally biased region" description="Basic and acidic residues" evidence="1">
    <location>
        <begin position="36"/>
        <end position="46"/>
    </location>
</feature>
<name>X1A015_9ZZZZ</name>
<gene>
    <name evidence="2" type="ORF">S01H4_18725</name>
</gene>
<dbReference type="AlphaFoldDB" id="X1A015"/>
<dbReference type="EMBL" id="BART01008310">
    <property type="protein sequence ID" value="GAG53626.1"/>
    <property type="molecule type" value="Genomic_DNA"/>
</dbReference>
<protein>
    <submittedName>
        <fullName evidence="2">Uncharacterized protein</fullName>
    </submittedName>
</protein>
<evidence type="ECO:0000313" key="2">
    <source>
        <dbReference type="EMBL" id="GAG53626.1"/>
    </source>
</evidence>
<sequence>NKADENIEQSSPAKKRVVLPNKDFKPPTSLPGDEAYETRRDKDRGKSSGSIVLPVRMESREYDTWNPTLRMWQTVPFDNIAESQIFRIREKGLVIKVGGHKFLSYFGAPFRDDQGELCMQVMGRKWSSGR</sequence>
<comment type="caution">
    <text evidence="2">The sequence shown here is derived from an EMBL/GenBank/DDBJ whole genome shotgun (WGS) entry which is preliminary data.</text>
</comment>
<reference evidence="2" key="1">
    <citation type="journal article" date="2014" name="Front. Microbiol.">
        <title>High frequency of phylogenetically diverse reductive dehalogenase-homologous genes in deep subseafloor sedimentary metagenomes.</title>
        <authorList>
            <person name="Kawai M."/>
            <person name="Futagami T."/>
            <person name="Toyoda A."/>
            <person name="Takaki Y."/>
            <person name="Nishi S."/>
            <person name="Hori S."/>
            <person name="Arai W."/>
            <person name="Tsubouchi T."/>
            <person name="Morono Y."/>
            <person name="Uchiyama I."/>
            <person name="Ito T."/>
            <person name="Fujiyama A."/>
            <person name="Inagaki F."/>
            <person name="Takami H."/>
        </authorList>
    </citation>
    <scope>NUCLEOTIDE SEQUENCE</scope>
    <source>
        <strain evidence="2">Expedition CK06-06</strain>
    </source>
</reference>
<accession>X1A015</accession>
<organism evidence="2">
    <name type="scientific">marine sediment metagenome</name>
    <dbReference type="NCBI Taxonomy" id="412755"/>
    <lineage>
        <taxon>unclassified sequences</taxon>
        <taxon>metagenomes</taxon>
        <taxon>ecological metagenomes</taxon>
    </lineage>
</organism>
<proteinExistence type="predicted"/>
<feature type="non-terminal residue" evidence="2">
    <location>
        <position position="1"/>
    </location>
</feature>
<evidence type="ECO:0000256" key="1">
    <source>
        <dbReference type="SAM" id="MobiDB-lite"/>
    </source>
</evidence>
<feature type="region of interest" description="Disordered" evidence="1">
    <location>
        <begin position="1"/>
        <end position="49"/>
    </location>
</feature>